<dbReference type="GO" id="GO:0071949">
    <property type="term" value="F:FAD binding"/>
    <property type="evidence" value="ECO:0007669"/>
    <property type="project" value="InterPro"/>
</dbReference>
<dbReference type="PANTHER" id="PTHR37417">
    <property type="entry name" value="67 KDA MYOSIN-CROSS-REACTIVE ANTIGEN FAMILY PROTEIN (AFU_ORTHOLOGUE AFUA_5G09970)"/>
    <property type="match status" value="1"/>
</dbReference>
<dbReference type="Proteomes" id="UP000217465">
    <property type="component" value="Unassembled WGS sequence"/>
</dbReference>
<proteinExistence type="predicted"/>
<dbReference type="GO" id="GO:0006631">
    <property type="term" value="P:fatty acid metabolic process"/>
    <property type="evidence" value="ECO:0007669"/>
    <property type="project" value="InterPro"/>
</dbReference>
<dbReference type="Gene3D" id="3.50.50.60">
    <property type="entry name" value="FAD/NAD(P)-binding domain"/>
    <property type="match status" value="1"/>
</dbReference>
<dbReference type="PANTHER" id="PTHR37417:SF3">
    <property type="entry name" value="MYOSIN-CROSSREACTIVE PROTEIN"/>
    <property type="match status" value="1"/>
</dbReference>
<accession>A0A854W6V6</accession>
<dbReference type="Pfam" id="PF06100">
    <property type="entry name" value="MCRA"/>
    <property type="match status" value="1"/>
</dbReference>
<dbReference type="InterPro" id="IPR010354">
    <property type="entry name" value="Oleate_hydratase"/>
</dbReference>
<dbReference type="GO" id="GO:0050151">
    <property type="term" value="F:oleate hydratase activity"/>
    <property type="evidence" value="ECO:0007669"/>
    <property type="project" value="InterPro"/>
</dbReference>
<dbReference type="EMBL" id="NSGR01000009">
    <property type="protein sequence ID" value="PCH11419.1"/>
    <property type="molecule type" value="Genomic_DNA"/>
</dbReference>
<name>A0A854W6V6_9STRE</name>
<evidence type="ECO:0000313" key="2">
    <source>
        <dbReference type="Proteomes" id="UP000217465"/>
    </source>
</evidence>
<sequence>MIYVYLGKHSKEIVRMIMKTEESLGNQTIDGFFDSNFWAYWATMFANEKWHSVAYMRRYTMRFIYHIDGLPDFTALKFNKYNQYDSMVKPIIAYLEDHGVDVNLILQFAISKWI</sequence>
<evidence type="ECO:0000313" key="1">
    <source>
        <dbReference type="EMBL" id="PCH11419.1"/>
    </source>
</evidence>
<dbReference type="AlphaFoldDB" id="A0A854W6V6"/>
<reference evidence="1 2" key="1">
    <citation type="submission" date="2016-06" db="EMBL/GenBank/DDBJ databases">
        <authorList>
            <person name="Haines A.N."/>
            <person name="Council K.R."/>
        </authorList>
    </citation>
    <scope>NUCLEOTIDE SEQUENCE [LARGE SCALE GENOMIC DNA]</scope>
    <source>
        <strain evidence="1 2">SP158-29</strain>
    </source>
</reference>
<gene>
    <name evidence="1" type="primary">sph</name>
    <name evidence="1" type="ORF">A9Y57_01722</name>
</gene>
<protein>
    <submittedName>
        <fullName evidence="1">Oleate hydratase</fullName>
    </submittedName>
</protein>
<comment type="caution">
    <text evidence="1">The sequence shown here is derived from an EMBL/GenBank/DDBJ whole genome shotgun (WGS) entry which is preliminary data.</text>
</comment>
<dbReference type="InterPro" id="IPR036188">
    <property type="entry name" value="FAD/NAD-bd_sf"/>
</dbReference>
<organism evidence="1 2">
    <name type="scientific">Streptococcus parauberis</name>
    <dbReference type="NCBI Taxonomy" id="1348"/>
    <lineage>
        <taxon>Bacteria</taxon>
        <taxon>Bacillati</taxon>
        <taxon>Bacillota</taxon>
        <taxon>Bacilli</taxon>
        <taxon>Lactobacillales</taxon>
        <taxon>Streptococcaceae</taxon>
        <taxon>Streptococcus</taxon>
    </lineage>
</organism>